<dbReference type="InterPro" id="IPR036291">
    <property type="entry name" value="NAD(P)-bd_dom_sf"/>
</dbReference>
<feature type="domain" description="UDP-glucose/GDP-mannose dehydrogenase C-terminal" evidence="3">
    <location>
        <begin position="292"/>
        <end position="391"/>
    </location>
</feature>
<dbReference type="PIRSF" id="PIRSF500136">
    <property type="entry name" value="UDP_ManNAc_DH"/>
    <property type="match status" value="1"/>
</dbReference>
<dbReference type="SMART" id="SM00984">
    <property type="entry name" value="UDPG_MGDP_dh_C"/>
    <property type="match status" value="1"/>
</dbReference>
<dbReference type="PANTHER" id="PTHR43491">
    <property type="entry name" value="UDP-N-ACETYL-D-MANNOSAMINE DEHYDROGENASE"/>
    <property type="match status" value="1"/>
</dbReference>
<keyword evidence="2" id="KW-0520">NAD</keyword>
<evidence type="ECO:0000256" key="2">
    <source>
        <dbReference type="ARBA" id="ARBA00023027"/>
    </source>
</evidence>
<accession>A0A7V8NMX6</accession>
<gene>
    <name evidence="4" type="ORF">HRJ53_04870</name>
</gene>
<protein>
    <submittedName>
        <fullName evidence="4">Nucleotide sugar dehydrogenase</fullName>
    </submittedName>
</protein>
<evidence type="ECO:0000256" key="1">
    <source>
        <dbReference type="ARBA" id="ARBA00023002"/>
    </source>
</evidence>
<dbReference type="InterPro" id="IPR014027">
    <property type="entry name" value="UDP-Glc/GDP-Man_DH_C"/>
</dbReference>
<dbReference type="InterPro" id="IPR028359">
    <property type="entry name" value="UDP_ManNAc/GlcNAc_DH"/>
</dbReference>
<dbReference type="AlphaFoldDB" id="A0A7V8NMX6"/>
<dbReference type="GO" id="GO:0016628">
    <property type="term" value="F:oxidoreductase activity, acting on the CH-CH group of donors, NAD or NADP as acceptor"/>
    <property type="evidence" value="ECO:0007669"/>
    <property type="project" value="InterPro"/>
</dbReference>
<feature type="non-terminal residue" evidence="4">
    <location>
        <position position="1"/>
    </location>
</feature>
<dbReference type="InterPro" id="IPR014026">
    <property type="entry name" value="UDP-Glc/GDP-Man_DH_dimer"/>
</dbReference>
<sequence>VSTLNAGRSYIQHIPPNKIQKFVVSKHFTATTDFAKLEEADAVLICVPTPLDERREPNLSYVEQTALSIYPHLQKGQLIILESTTYPGTTEDLVLPILERSGLSCPIASGQENEHVVCDFYLAFSPEREDPGNKQFGLAQIPKIVGGLNPPSGRAAQALYSQVVARVVPVSSTRAAEMAKLLENIFRCVNIALVNELKQLCLRMNMDIWEIIDAAATKPFGYMPFYPGPGLGGHCIPVDPFYLSWKAREYDFATRFIELAGEVNTAMPYHVAEATANALNEQKKSMKGSRILLLGVAYKKDVDDLRESPSLKIMQLFQQRGAALDYNDPYFPQLHKMRHYNYENMKSVPLDPQTLGSYDAVVIATDHSSYDYNAIVDSAKLVVDTRNATRRVMRHREKIVLC</sequence>
<dbReference type="GO" id="GO:0016616">
    <property type="term" value="F:oxidoreductase activity, acting on the CH-OH group of donors, NAD or NADP as acceptor"/>
    <property type="evidence" value="ECO:0007669"/>
    <property type="project" value="InterPro"/>
</dbReference>
<dbReference type="PANTHER" id="PTHR43491:SF1">
    <property type="entry name" value="UDP-N-ACETYL-D-MANNOSAMINE DEHYDROGENASE"/>
    <property type="match status" value="1"/>
</dbReference>
<dbReference type="InterPro" id="IPR017476">
    <property type="entry name" value="UDP-Glc/GDP-Man"/>
</dbReference>
<name>A0A7V8NMX6_9BACT</name>
<dbReference type="Pfam" id="PF00984">
    <property type="entry name" value="UDPG_MGDP_dh"/>
    <property type="match status" value="1"/>
</dbReference>
<dbReference type="InterPro" id="IPR008927">
    <property type="entry name" value="6-PGluconate_DH-like_C_sf"/>
</dbReference>
<dbReference type="GO" id="GO:0051287">
    <property type="term" value="F:NAD binding"/>
    <property type="evidence" value="ECO:0007669"/>
    <property type="project" value="InterPro"/>
</dbReference>
<evidence type="ECO:0000313" key="5">
    <source>
        <dbReference type="Proteomes" id="UP000567293"/>
    </source>
</evidence>
<dbReference type="PIRSF" id="PIRSF000124">
    <property type="entry name" value="UDPglc_GDPman_dh"/>
    <property type="match status" value="1"/>
</dbReference>
<comment type="caution">
    <text evidence="4">The sequence shown here is derived from an EMBL/GenBank/DDBJ whole genome shotgun (WGS) entry which is preliminary data.</text>
</comment>
<dbReference type="EMBL" id="JACDQQ010000472">
    <property type="protein sequence ID" value="MBA0084309.1"/>
    <property type="molecule type" value="Genomic_DNA"/>
</dbReference>
<dbReference type="NCBIfam" id="TIGR03026">
    <property type="entry name" value="NDP-sugDHase"/>
    <property type="match status" value="1"/>
</dbReference>
<dbReference type="SUPFAM" id="SSF51735">
    <property type="entry name" value="NAD(P)-binding Rossmann-fold domains"/>
    <property type="match status" value="1"/>
</dbReference>
<dbReference type="Pfam" id="PF03721">
    <property type="entry name" value="UDPG_MGDP_dh_N"/>
    <property type="match status" value="1"/>
</dbReference>
<dbReference type="SUPFAM" id="SSF52413">
    <property type="entry name" value="UDP-glucose/GDP-mannose dehydrogenase C-terminal domain"/>
    <property type="match status" value="1"/>
</dbReference>
<proteinExistence type="predicted"/>
<dbReference type="SUPFAM" id="SSF48179">
    <property type="entry name" value="6-phosphogluconate dehydrogenase C-terminal domain-like"/>
    <property type="match status" value="1"/>
</dbReference>
<evidence type="ECO:0000313" key="4">
    <source>
        <dbReference type="EMBL" id="MBA0084309.1"/>
    </source>
</evidence>
<dbReference type="InterPro" id="IPR036220">
    <property type="entry name" value="UDP-Glc/GDP-Man_DH_C_sf"/>
</dbReference>
<dbReference type="Gene3D" id="3.40.50.720">
    <property type="entry name" value="NAD(P)-binding Rossmann-like Domain"/>
    <property type="match status" value="2"/>
</dbReference>
<dbReference type="InterPro" id="IPR001732">
    <property type="entry name" value="UDP-Glc/GDP-Man_DH_N"/>
</dbReference>
<evidence type="ECO:0000259" key="3">
    <source>
        <dbReference type="SMART" id="SM00984"/>
    </source>
</evidence>
<keyword evidence="1" id="KW-0560">Oxidoreductase</keyword>
<dbReference type="Proteomes" id="UP000567293">
    <property type="component" value="Unassembled WGS sequence"/>
</dbReference>
<organism evidence="4 5">
    <name type="scientific">Candidatus Acidiferrum panamense</name>
    <dbReference type="NCBI Taxonomy" id="2741543"/>
    <lineage>
        <taxon>Bacteria</taxon>
        <taxon>Pseudomonadati</taxon>
        <taxon>Acidobacteriota</taxon>
        <taxon>Terriglobia</taxon>
        <taxon>Candidatus Acidiferrales</taxon>
        <taxon>Candidatus Acidiferrum</taxon>
    </lineage>
</organism>
<reference evidence="4" key="1">
    <citation type="submission" date="2020-06" db="EMBL/GenBank/DDBJ databases">
        <title>Legume-microbial interactions unlock mineral nutrients during tropical forest succession.</title>
        <authorList>
            <person name="Epihov D.Z."/>
        </authorList>
    </citation>
    <scope>NUCLEOTIDE SEQUENCE [LARGE SCALE GENOMIC DNA]</scope>
    <source>
        <strain evidence="4">Pan2503</strain>
    </source>
</reference>
<dbReference type="Pfam" id="PF03720">
    <property type="entry name" value="UDPG_MGDP_dh_C"/>
    <property type="match status" value="1"/>
</dbReference>
<dbReference type="GO" id="GO:0000271">
    <property type="term" value="P:polysaccharide biosynthetic process"/>
    <property type="evidence" value="ECO:0007669"/>
    <property type="project" value="InterPro"/>
</dbReference>
<keyword evidence="5" id="KW-1185">Reference proteome</keyword>